<protein>
    <submittedName>
        <fullName evidence="1">Uncharacterized protein</fullName>
    </submittedName>
</protein>
<organism evidence="1 2">
    <name type="scientific">Streptomyces hygroscopicus</name>
    <dbReference type="NCBI Taxonomy" id="1912"/>
    <lineage>
        <taxon>Bacteria</taxon>
        <taxon>Bacillati</taxon>
        <taxon>Actinomycetota</taxon>
        <taxon>Actinomycetes</taxon>
        <taxon>Kitasatosporales</taxon>
        <taxon>Streptomycetaceae</taxon>
        <taxon>Streptomyces</taxon>
        <taxon>Streptomyces violaceusniger group</taxon>
    </lineage>
</organism>
<gene>
    <name evidence="1" type="ORF">TPA0910_30460</name>
</gene>
<reference evidence="1" key="1">
    <citation type="submission" date="2024-05" db="EMBL/GenBank/DDBJ databases">
        <title>Whole genome shotgun sequence of Streptomyces hygroscopicus NBRC 113678.</title>
        <authorList>
            <person name="Komaki H."/>
            <person name="Tamura T."/>
        </authorList>
    </citation>
    <scope>NUCLEOTIDE SEQUENCE</scope>
    <source>
        <strain evidence="1">N11-34</strain>
    </source>
</reference>
<evidence type="ECO:0000313" key="1">
    <source>
        <dbReference type="EMBL" id="GHJ28613.1"/>
    </source>
</evidence>
<keyword evidence="2" id="KW-1185">Reference proteome</keyword>
<evidence type="ECO:0000313" key="2">
    <source>
        <dbReference type="Proteomes" id="UP001054854"/>
    </source>
</evidence>
<name>A0ABQ3U081_STRHY</name>
<accession>A0ABQ3U081</accession>
<dbReference type="Proteomes" id="UP001054854">
    <property type="component" value="Unassembled WGS sequence"/>
</dbReference>
<dbReference type="EMBL" id="BNEK01000003">
    <property type="protein sequence ID" value="GHJ28613.1"/>
    <property type="molecule type" value="Genomic_DNA"/>
</dbReference>
<sequence length="191" mass="20961">MDQAMVAGLWAVGGAAVGAAGGYFGPLQLQRRAHVQERATLTDQALQEALELTAEVRTAGAMWEHDMLGALRNLKAGRAVELADFDAAMRGHTQQIRESMSRLVRYGLHVSSATMQRLFTPMREAEDQMRAAIADPVGSEDALRVGIYGAVRAVWGIRHELDHDIVEELSVSMGLVITGPSWRNRRRLGTR</sequence>
<proteinExistence type="predicted"/>
<comment type="caution">
    <text evidence="1">The sequence shown here is derived from an EMBL/GenBank/DDBJ whole genome shotgun (WGS) entry which is preliminary data.</text>
</comment>